<protein>
    <submittedName>
        <fullName evidence="6">SemiSWEET family sugar transporter</fullName>
    </submittedName>
</protein>
<evidence type="ECO:0000256" key="4">
    <source>
        <dbReference type="ARBA" id="ARBA00023136"/>
    </source>
</evidence>
<evidence type="ECO:0000256" key="3">
    <source>
        <dbReference type="ARBA" id="ARBA00022989"/>
    </source>
</evidence>
<feature type="transmembrane region" description="Helical" evidence="5">
    <location>
        <begin position="35"/>
        <end position="54"/>
    </location>
</feature>
<reference evidence="7" key="1">
    <citation type="journal article" date="2019" name="Int. J. Syst. Evol. Microbiol.">
        <title>The Global Catalogue of Microorganisms (GCM) 10K type strain sequencing project: providing services to taxonomists for standard genome sequencing and annotation.</title>
        <authorList>
            <consortium name="The Broad Institute Genomics Platform"/>
            <consortium name="The Broad Institute Genome Sequencing Center for Infectious Disease"/>
            <person name="Wu L."/>
            <person name="Ma J."/>
        </authorList>
    </citation>
    <scope>NUCLEOTIDE SEQUENCE [LARGE SCALE GENOMIC DNA]</scope>
    <source>
        <strain evidence="7">CCUG 62221</strain>
    </source>
</reference>
<evidence type="ECO:0000256" key="5">
    <source>
        <dbReference type="SAM" id="Phobius"/>
    </source>
</evidence>
<dbReference type="Proteomes" id="UP001597241">
    <property type="component" value="Unassembled WGS sequence"/>
</dbReference>
<dbReference type="Gene3D" id="1.20.1280.290">
    <property type="match status" value="1"/>
</dbReference>
<accession>A0ABW3WL34</accession>
<evidence type="ECO:0000313" key="6">
    <source>
        <dbReference type="EMBL" id="MFD1293144.1"/>
    </source>
</evidence>
<name>A0ABW3WL34_9FLAO</name>
<keyword evidence="6" id="KW-0813">Transport</keyword>
<comment type="caution">
    <text evidence="6">The sequence shown here is derived from an EMBL/GenBank/DDBJ whole genome shotgun (WGS) entry which is preliminary data.</text>
</comment>
<gene>
    <name evidence="6" type="ORF">ACFQ5N_04780</name>
</gene>
<evidence type="ECO:0000313" key="7">
    <source>
        <dbReference type="Proteomes" id="UP001597241"/>
    </source>
</evidence>
<organism evidence="6 7">
    <name type="scientific">Lutibacter holmesii</name>
    <dbReference type="NCBI Taxonomy" id="1137985"/>
    <lineage>
        <taxon>Bacteria</taxon>
        <taxon>Pseudomonadati</taxon>
        <taxon>Bacteroidota</taxon>
        <taxon>Flavobacteriia</taxon>
        <taxon>Flavobacteriales</taxon>
        <taxon>Flavobacteriaceae</taxon>
        <taxon>Lutibacter</taxon>
    </lineage>
</organism>
<comment type="subcellular location">
    <subcellularLocation>
        <location evidence="1">Membrane</location>
        <topology evidence="1">Multi-pass membrane protein</topology>
    </subcellularLocation>
</comment>
<dbReference type="EMBL" id="JBHTMV010000003">
    <property type="protein sequence ID" value="MFD1293144.1"/>
    <property type="molecule type" value="Genomic_DNA"/>
</dbReference>
<proteinExistence type="predicted"/>
<evidence type="ECO:0000256" key="1">
    <source>
        <dbReference type="ARBA" id="ARBA00004141"/>
    </source>
</evidence>
<keyword evidence="6" id="KW-0762">Sugar transport</keyword>
<dbReference type="InterPro" id="IPR047662">
    <property type="entry name" value="SemiSWEET"/>
</dbReference>
<feature type="transmembrane region" description="Helical" evidence="5">
    <location>
        <begin position="61"/>
        <end position="80"/>
    </location>
</feature>
<dbReference type="NCBIfam" id="NF037968">
    <property type="entry name" value="SemiSWEET_2"/>
    <property type="match status" value="1"/>
</dbReference>
<dbReference type="RefSeq" id="WP_386808193.1">
    <property type="nucleotide sequence ID" value="NZ_JBHTMV010000003.1"/>
</dbReference>
<keyword evidence="3 5" id="KW-1133">Transmembrane helix</keyword>
<evidence type="ECO:0000256" key="2">
    <source>
        <dbReference type="ARBA" id="ARBA00022692"/>
    </source>
</evidence>
<keyword evidence="4 5" id="KW-0472">Membrane</keyword>
<keyword evidence="2 5" id="KW-0812">Transmembrane</keyword>
<keyword evidence="7" id="KW-1185">Reference proteome</keyword>
<dbReference type="SMART" id="SM00679">
    <property type="entry name" value="CTNS"/>
    <property type="match status" value="1"/>
</dbReference>
<dbReference type="Pfam" id="PF04193">
    <property type="entry name" value="PQ-loop"/>
    <property type="match status" value="1"/>
</dbReference>
<dbReference type="InterPro" id="IPR006603">
    <property type="entry name" value="PQ-loop_rpt"/>
</dbReference>
<sequence length="85" mass="9538">MIDKFELLGLVAAFLTTSAYVPQVYKTWKTKSAGNISLTMYISMFVGIVLWLIYGIHLNSFAMIVANSITAILTLIIIGFKVRYK</sequence>